<dbReference type="OrthoDB" id="9764164at2"/>
<evidence type="ECO:0000256" key="1">
    <source>
        <dbReference type="SAM" id="SignalP"/>
    </source>
</evidence>
<keyword evidence="1" id="KW-0732">Signal</keyword>
<evidence type="ECO:0000313" key="2">
    <source>
        <dbReference type="EMBL" id="AGA89217.1"/>
    </source>
</evidence>
<dbReference type="Proteomes" id="UP000010816">
    <property type="component" value="Chromosome"/>
</dbReference>
<dbReference type="AlphaFoldDB" id="L0GTS8"/>
<dbReference type="HOGENOM" id="CLU_491690_0_0_6"/>
<dbReference type="KEGG" id="tmb:Thimo_0348"/>
<evidence type="ECO:0008006" key="4">
    <source>
        <dbReference type="Google" id="ProtNLM"/>
    </source>
</evidence>
<dbReference type="RefSeq" id="WP_015279367.1">
    <property type="nucleotide sequence ID" value="NC_019940.1"/>
</dbReference>
<protein>
    <recommendedName>
        <fullName evidence="4">SGNH hydrolase-type esterase domain-containing protein</fullName>
    </recommendedName>
</protein>
<gene>
    <name evidence="2" type="ORF">Thimo_0348</name>
</gene>
<organism evidence="2 3">
    <name type="scientific">Thioflavicoccus mobilis 8321</name>
    <dbReference type="NCBI Taxonomy" id="765912"/>
    <lineage>
        <taxon>Bacteria</taxon>
        <taxon>Pseudomonadati</taxon>
        <taxon>Pseudomonadota</taxon>
        <taxon>Gammaproteobacteria</taxon>
        <taxon>Chromatiales</taxon>
        <taxon>Chromatiaceae</taxon>
        <taxon>Thioflavicoccus</taxon>
    </lineage>
</organism>
<dbReference type="EMBL" id="CP003051">
    <property type="protein sequence ID" value="AGA89217.1"/>
    <property type="molecule type" value="Genomic_DNA"/>
</dbReference>
<proteinExistence type="predicted"/>
<dbReference type="STRING" id="765912.Thimo_0348"/>
<name>L0GTS8_9GAMM</name>
<feature type="signal peptide" evidence="1">
    <location>
        <begin position="1"/>
        <end position="27"/>
    </location>
</feature>
<evidence type="ECO:0000313" key="3">
    <source>
        <dbReference type="Proteomes" id="UP000010816"/>
    </source>
</evidence>
<reference evidence="2 3" key="1">
    <citation type="submission" date="2011-09" db="EMBL/GenBank/DDBJ databases">
        <title>Complete sequence of chromosome of Thioflavicoccus mobilis 8321.</title>
        <authorList>
            <consortium name="US DOE Joint Genome Institute"/>
            <person name="Lucas S."/>
            <person name="Han J."/>
            <person name="Lapidus A."/>
            <person name="Cheng J.-F."/>
            <person name="Goodwin L."/>
            <person name="Pitluck S."/>
            <person name="Peters L."/>
            <person name="Ovchinnikova G."/>
            <person name="Lu M."/>
            <person name="Detter J.C."/>
            <person name="Han C."/>
            <person name="Tapia R."/>
            <person name="Land M."/>
            <person name="Hauser L."/>
            <person name="Kyrpides N."/>
            <person name="Ivanova N."/>
            <person name="Pagani I."/>
            <person name="Vogl K."/>
            <person name="Liu Z."/>
            <person name="Imhoff J."/>
            <person name="Thiel V."/>
            <person name="Frigaard N.-U."/>
            <person name="Bryant D."/>
            <person name="Woyke T."/>
        </authorList>
    </citation>
    <scope>NUCLEOTIDE SEQUENCE [LARGE SCALE GENOMIC DNA]</scope>
    <source>
        <strain evidence="2 3">8321</strain>
    </source>
</reference>
<accession>L0GTS8</accession>
<keyword evidence="3" id="KW-1185">Reference proteome</keyword>
<sequence>MNPKRCAPGPIAAFVASFGLATVPAAAAPTTLLLGLGDSLTHGTMDATNNETNTLNAYLQKVAEALGEAMPLTFSQPLFDADGERIRPFIPPTNLGVDGSDIFSMEGLEYYKRAGVEASYLTDDYLCNPILPRRLDDKYDRVLYPLNLLNRAPASQIDGARWWLKYSSLRPWNQGLIVLWIGNNDSSTAALGTGGLAPIYQPLPFEAVASELRPGLRLLLKVAERQGVVSFAPFTESAILRNLTDLSDFEVQYGKLLDSLEYPGWWLPAGFDLFALTLPYYTGVGYLVDADDLEFYLRKLAPEYSVPDSFERPQPGQTVAVNGDRIALFTFVLMYTLLDTGHSIDEVNAILENEDGTQVDGLVLSEAEQELIVERIDGYNELIEAAVSARGPRMHLIDVGADLNDALTGSNKIVVEGRTFTRRWGRGHAFSMDGVHPGYTIQGYIANQVIAAINETTGAAAAARDLEAIMATDPYVDHDGDGWVPGPSTVGAGIPELLTLLHDPDDEDADLQPVLPADVWDQISAILLRSLLGIDAVRTEADHLGITADGSLTD</sequence>
<feature type="chain" id="PRO_5003943009" description="SGNH hydrolase-type esterase domain-containing protein" evidence="1">
    <location>
        <begin position="28"/>
        <end position="554"/>
    </location>
</feature>